<proteinExistence type="inferred from homology"/>
<dbReference type="PRINTS" id="PR00081">
    <property type="entry name" value="GDHRDH"/>
</dbReference>
<dbReference type="OrthoDB" id="294295at2759"/>
<keyword evidence="2" id="KW-0521">NADP</keyword>
<evidence type="ECO:0000256" key="1">
    <source>
        <dbReference type="ARBA" id="ARBA00006484"/>
    </source>
</evidence>
<evidence type="ECO:0000256" key="2">
    <source>
        <dbReference type="ARBA" id="ARBA00022857"/>
    </source>
</evidence>
<protein>
    <submittedName>
        <fullName evidence="4">NAD(P)-binding protein</fullName>
    </submittedName>
</protein>
<dbReference type="SUPFAM" id="SSF51735">
    <property type="entry name" value="NAD(P)-binding Rossmann-fold domains"/>
    <property type="match status" value="1"/>
</dbReference>
<dbReference type="GO" id="GO:0016491">
    <property type="term" value="F:oxidoreductase activity"/>
    <property type="evidence" value="ECO:0007669"/>
    <property type="project" value="UniProtKB-KW"/>
</dbReference>
<dbReference type="InterPro" id="IPR036291">
    <property type="entry name" value="NAD(P)-bd_dom_sf"/>
</dbReference>
<dbReference type="PANTHER" id="PTHR43477:SF1">
    <property type="entry name" value="DIHYDROANTICAPSIN 7-DEHYDROGENASE"/>
    <property type="match status" value="1"/>
</dbReference>
<dbReference type="Proteomes" id="UP000250266">
    <property type="component" value="Unassembled WGS sequence"/>
</dbReference>
<dbReference type="InterPro" id="IPR051122">
    <property type="entry name" value="SDR_DHRS6-like"/>
</dbReference>
<name>A0A8E2DXA8_9PEZI</name>
<dbReference type="AlphaFoldDB" id="A0A8E2DXA8"/>
<dbReference type="PANTHER" id="PTHR43477">
    <property type="entry name" value="DIHYDROANTICAPSIN 7-DEHYDROGENASE"/>
    <property type="match status" value="1"/>
</dbReference>
<organism evidence="4 5">
    <name type="scientific">Lepidopterella palustris CBS 459.81</name>
    <dbReference type="NCBI Taxonomy" id="1314670"/>
    <lineage>
        <taxon>Eukaryota</taxon>
        <taxon>Fungi</taxon>
        <taxon>Dikarya</taxon>
        <taxon>Ascomycota</taxon>
        <taxon>Pezizomycotina</taxon>
        <taxon>Dothideomycetes</taxon>
        <taxon>Pleosporomycetidae</taxon>
        <taxon>Mytilinidiales</taxon>
        <taxon>Argynnaceae</taxon>
        <taxon>Lepidopterella</taxon>
    </lineage>
</organism>
<dbReference type="InterPro" id="IPR057571">
    <property type="entry name" value="SDR_PhqE-like"/>
</dbReference>
<gene>
    <name evidence="4" type="ORF">K432DRAFT_387446</name>
</gene>
<sequence length="317" mass="34027">MSTNVLKYTSKLTGKNILVFGGTSGIDFCVAEASLEYGATVTISSSNPSRLSTALSRLRTSYPSSSITGYTCDVSDLSDLSTLEENLTTLLDKVTENGAKKIDHIAFTAGDALSLPIVKNVTPTTLFSLANVRFVAPIFIAKLIPSYMSLAPASSFTITGGVNSSKPAPGWAIAAAWGSAIEGLMRGLTVDLAPMRVNVVVPSAVKTEIFERLGTERMETVLKDYAIQTTVGDIGKPEDVAETYLYAMKDQFVTGSVLESNGGRLLVYMDFREGKPALPVHNVVMKLEFVQSSVFCVLCLVSRVRDFKMRGSPCGFL</sequence>
<accession>A0A8E2DXA8</accession>
<comment type="similarity">
    <text evidence="1">Belongs to the short-chain dehydrogenases/reductases (SDR) family.</text>
</comment>
<evidence type="ECO:0000256" key="3">
    <source>
        <dbReference type="ARBA" id="ARBA00023002"/>
    </source>
</evidence>
<reference evidence="4 5" key="1">
    <citation type="journal article" date="2016" name="Nat. Commun.">
        <title>Ectomycorrhizal ecology is imprinted in the genome of the dominant symbiotic fungus Cenococcum geophilum.</title>
        <authorList>
            <consortium name="DOE Joint Genome Institute"/>
            <person name="Peter M."/>
            <person name="Kohler A."/>
            <person name="Ohm R.A."/>
            <person name="Kuo A."/>
            <person name="Krutzmann J."/>
            <person name="Morin E."/>
            <person name="Arend M."/>
            <person name="Barry K.W."/>
            <person name="Binder M."/>
            <person name="Choi C."/>
            <person name="Clum A."/>
            <person name="Copeland A."/>
            <person name="Grisel N."/>
            <person name="Haridas S."/>
            <person name="Kipfer T."/>
            <person name="LaButti K."/>
            <person name="Lindquist E."/>
            <person name="Lipzen A."/>
            <person name="Maire R."/>
            <person name="Meier B."/>
            <person name="Mihaltcheva S."/>
            <person name="Molinier V."/>
            <person name="Murat C."/>
            <person name="Poggeler S."/>
            <person name="Quandt C.A."/>
            <person name="Sperisen C."/>
            <person name="Tritt A."/>
            <person name="Tisserant E."/>
            <person name="Crous P.W."/>
            <person name="Henrissat B."/>
            <person name="Nehls U."/>
            <person name="Egli S."/>
            <person name="Spatafora J.W."/>
            <person name="Grigoriev I.V."/>
            <person name="Martin F.M."/>
        </authorList>
    </citation>
    <scope>NUCLEOTIDE SEQUENCE [LARGE SCALE GENOMIC DNA]</scope>
    <source>
        <strain evidence="4 5">CBS 459.81</strain>
    </source>
</reference>
<dbReference type="EMBL" id="KV745825">
    <property type="protein sequence ID" value="OCK73329.1"/>
    <property type="molecule type" value="Genomic_DNA"/>
</dbReference>
<evidence type="ECO:0000313" key="4">
    <source>
        <dbReference type="EMBL" id="OCK73329.1"/>
    </source>
</evidence>
<dbReference type="InterPro" id="IPR002347">
    <property type="entry name" value="SDR_fam"/>
</dbReference>
<dbReference type="Pfam" id="PF23441">
    <property type="entry name" value="SDR"/>
    <property type="match status" value="1"/>
</dbReference>
<dbReference type="Gene3D" id="3.40.50.720">
    <property type="entry name" value="NAD(P)-binding Rossmann-like Domain"/>
    <property type="match status" value="1"/>
</dbReference>
<evidence type="ECO:0000313" key="5">
    <source>
        <dbReference type="Proteomes" id="UP000250266"/>
    </source>
</evidence>
<keyword evidence="5" id="KW-1185">Reference proteome</keyword>
<keyword evidence="3" id="KW-0560">Oxidoreductase</keyword>